<dbReference type="EMBL" id="NIPV01000052">
    <property type="protein sequence ID" value="OWJ74764.1"/>
    <property type="molecule type" value="Genomic_DNA"/>
</dbReference>
<proteinExistence type="predicted"/>
<sequence>MALIPHRPRRGPLRLLLNCTEIKLLRDGEGLTIQRHDQTRALDPIHARFRICAKCRAEFNGDAAKPIAKDKRLL</sequence>
<keyword evidence="2" id="KW-1185">Reference proteome</keyword>
<accession>A0ABX3ZV80</accession>
<protein>
    <submittedName>
        <fullName evidence="1">Uncharacterized protein</fullName>
    </submittedName>
</protein>
<gene>
    <name evidence="1" type="ORF">CDV53_12720</name>
</gene>
<evidence type="ECO:0000313" key="1">
    <source>
        <dbReference type="EMBL" id="OWJ74764.1"/>
    </source>
</evidence>
<name>A0ABX3ZV80_9RHOB</name>
<reference evidence="1 2" key="1">
    <citation type="submission" date="2016-11" db="EMBL/GenBank/DDBJ databases">
        <title>Comparison of Traditional DNA-DNA Hybridization with In Silico Genomic Analysis.</title>
        <authorList>
            <person name="Nicholson A.C."/>
            <person name="Sammons S."/>
            <person name="Humrighouse B.W."/>
            <person name="Graziano J."/>
            <person name="Lasker B."/>
            <person name="Whitney A.M."/>
            <person name="Mcquiston J.R."/>
        </authorList>
    </citation>
    <scope>NUCLEOTIDE SEQUENCE [LARGE SCALE GENOMIC DNA]</scope>
    <source>
        <strain evidence="1 2">H1892</strain>
    </source>
</reference>
<dbReference type="Proteomes" id="UP000214673">
    <property type="component" value="Unassembled WGS sequence"/>
</dbReference>
<organism evidence="1 2">
    <name type="scientific">Haematobacter missouriensis</name>
    <dbReference type="NCBI Taxonomy" id="366616"/>
    <lineage>
        <taxon>Bacteria</taxon>
        <taxon>Pseudomonadati</taxon>
        <taxon>Pseudomonadota</taxon>
        <taxon>Alphaproteobacteria</taxon>
        <taxon>Rhodobacterales</taxon>
        <taxon>Paracoccaceae</taxon>
        <taxon>Haematobacter</taxon>
    </lineage>
</organism>
<comment type="caution">
    <text evidence="1">The sequence shown here is derived from an EMBL/GenBank/DDBJ whole genome shotgun (WGS) entry which is preliminary data.</text>
</comment>
<evidence type="ECO:0000313" key="2">
    <source>
        <dbReference type="Proteomes" id="UP000214673"/>
    </source>
</evidence>